<feature type="compositionally biased region" description="Acidic residues" evidence="16">
    <location>
        <begin position="768"/>
        <end position="777"/>
    </location>
</feature>
<evidence type="ECO:0000256" key="16">
    <source>
        <dbReference type="SAM" id="MobiDB-lite"/>
    </source>
</evidence>
<evidence type="ECO:0000256" key="12">
    <source>
        <dbReference type="ARBA" id="ARBA00038474"/>
    </source>
</evidence>
<dbReference type="InterPro" id="IPR051565">
    <property type="entry name" value="Sal_C2H2-zinc-finger"/>
</dbReference>
<feature type="compositionally biased region" description="Polar residues" evidence="16">
    <location>
        <begin position="259"/>
        <end position="279"/>
    </location>
</feature>
<dbReference type="FunFam" id="3.30.160.60:FF:000341">
    <property type="entry name" value="Spalt-like transcription factor 1"/>
    <property type="match status" value="1"/>
</dbReference>
<evidence type="ECO:0000256" key="4">
    <source>
        <dbReference type="ARBA" id="ARBA00022723"/>
    </source>
</evidence>
<dbReference type="FunFam" id="3.30.160.60:FF:000291">
    <property type="entry name" value="Spalt-like transcription factor 4"/>
    <property type="match status" value="1"/>
</dbReference>
<feature type="compositionally biased region" description="Polar residues" evidence="16">
    <location>
        <begin position="32"/>
        <end position="68"/>
    </location>
</feature>
<evidence type="ECO:0000256" key="13">
    <source>
        <dbReference type="ARBA" id="ARBA00056983"/>
    </source>
</evidence>
<dbReference type="GO" id="GO:0035107">
    <property type="term" value="P:appendage morphogenesis"/>
    <property type="evidence" value="ECO:0007669"/>
    <property type="project" value="UniProtKB-ARBA"/>
</dbReference>
<keyword evidence="3" id="KW-0597">Phosphoprotein</keyword>
<evidence type="ECO:0000256" key="9">
    <source>
        <dbReference type="ARBA" id="ARBA00023125"/>
    </source>
</evidence>
<keyword evidence="8" id="KW-0805">Transcription regulation</keyword>
<keyword evidence="6 15" id="KW-0863">Zinc-finger</keyword>
<evidence type="ECO:0000256" key="8">
    <source>
        <dbReference type="ARBA" id="ARBA00023015"/>
    </source>
</evidence>
<comment type="function">
    <text evidence="13">Required for the establishment of the posterior-most head and the anterior-most tail segments of the embryo. Probably function as a transcriptional regulator. Could repress the transcription of the tsh gene.</text>
</comment>
<feature type="domain" description="C2H2-type" evidence="17">
    <location>
        <begin position="919"/>
        <end position="946"/>
    </location>
</feature>
<feature type="compositionally biased region" description="Basic residues" evidence="16">
    <location>
        <begin position="1"/>
        <end position="10"/>
    </location>
</feature>
<sequence length="1580" mass="173236">MSRRKQAKPIRHFDDDEAPLLNGLPGSEDPPSFNSLGDANGSEHSSTLEENNTSCDNPDSSVGDTSSSPAGVVGNIFLKSNEDFTNNNKNKISNLIVSVEDDDEPKKEDSILAQQPLGTISDQLKSIASTISQLTANAASNTNPKTMQELAVLQATLFSLQQQQLLQMQILTQMQQQLQISHKDKDSPIPSIAELAEKHGVKNSFLDGFMSYQSQQQQHIHHQGSSRRDKMHEDEKEEMIQHSLLPSSHYLPPTPLSEPFSTSHIPSSTLGSAQESSLSHHTHNPFSSASSPRHPRPPLSPSSTPLPPSLPPPPSSTPSSIISKSYNNILEGNSQTTTIAAHSPKQQTHSSRGDSTPSTATNKISSVGNNNSNQIIDPNAPSSLASSIIMHHDSPEEDKPVNSLELLQQRAQGILNNASQGLLANNLADFGCGKDKDAYDKKGEPFFKHRCRYCGKVFGSDSALQIHVRSHTGERPYKCNICGNRFTTKGNLKVHFQRHSSKFPLVKMNPNLVPEHLDKFYPPLLQQIEEAEKKGIPTPPMNDPMAGMRPVIPPGMRMPSLPGMTGPPPSLANTMGSLPQFPSLPSSTTRSPLSGLFSPFSLPSEPLKKDEMTQNLSFPSPIPYSPTKTHSPIFPPTPEKSKCKDDSEEDNDSEEDIHNIPAKVVRLNHDAIEEKGMEKASETTIEKEKEIDVEPHLDVENTVDKEEESSEEKEESPKTDHKEKLQIRVSGETEPDKENSIERDVEVEDLEKEAASSHLRDEAIKEEREDEIDEQAEPENLSKKEARDSISPVPSHPSLLDDHLMEQDEHDEDGRNSVPIVDSDDEHEEELRCSNSDMDPAKDPNVYTNLLPRPGSNDNAWESLIEVARPSDTAKLEALVNNIENKLTDPNECAICHRVLSCKSALQMHYRTHTGERPFKCRICGRAFTTKGNLKTHMGVHRAKPPMRMFHQCPVCHKKYANALVLQQHIKTHTGEPTELTSEQIAAAEIRDFPQIPFSGGNGPMGLQHLRLPGSSTGLFPGLPSSFSMPDYGPDDLDEDMLSNSDEKFDESGEKKAQSRPSSVSSSSSSNQAFNHLTSIPSSMTSASSSLLNSFSTDSLSKLVDHHRPFGLVRSFFMDRPSLPEDLSPIRKPSEEKPRGEESSPSPVSPPKFSPQPAPSKESSCDDTNRLTPVKSNKTSRTSSPKVAPPSALDLTPQTSHNSLLIPGFPGLISSSTAAAAAAGFPSSLLGAGPPNTCNSLSGASNVNQLGGAQFNPLRLPFPVVPGMRMDNTFDFLARGNTTCQICFKVFACNSALEIHIRSHTKERPFKCEYCDRGFSTKGNMKQHALTHKTRDGSSGGGSNSNGCHNSSSSDGGRSSNNSSKDYTQPLSSNLRNSKVESISDEEPKEGIGIKAFAKDDSPSLLGDNLLSNMGALKRSPPESENIPSAKRSFGGGVERVTSDDPSPHSSSESQRNYCQLCKKNFSSCSALQIHMRTHTGDRPFKCHVCGKAFTTKGNLKVHMGIHMWSNTQASRRGRRMSLDLPRPPIPMTAKDSEFLQRRPELFYPYLQTSFNHPNNGSESLLQPHHFRPNVSSQLH</sequence>
<feature type="compositionally biased region" description="Basic and acidic residues" evidence="16">
    <location>
        <begin position="1128"/>
        <end position="1142"/>
    </location>
</feature>
<feature type="compositionally biased region" description="Polar residues" evidence="16">
    <location>
        <begin position="1365"/>
        <end position="1381"/>
    </location>
</feature>
<dbReference type="SMART" id="SM00355">
    <property type="entry name" value="ZnF_C2H2"/>
    <property type="match status" value="9"/>
</dbReference>
<evidence type="ECO:0000259" key="17">
    <source>
        <dbReference type="PROSITE" id="PS50157"/>
    </source>
</evidence>
<feature type="compositionally biased region" description="Basic and acidic residues" evidence="16">
    <location>
        <begin position="734"/>
        <end position="744"/>
    </location>
</feature>
<protein>
    <recommendedName>
        <fullName evidence="14">Homeotic protein spalt-major</fullName>
    </recommendedName>
</protein>
<dbReference type="GO" id="GO:0005634">
    <property type="term" value="C:nucleus"/>
    <property type="evidence" value="ECO:0007669"/>
    <property type="project" value="UniProtKB-SubCell"/>
</dbReference>
<feature type="region of interest" description="Disordered" evidence="16">
    <location>
        <begin position="1023"/>
        <end position="1072"/>
    </location>
</feature>
<evidence type="ECO:0000256" key="3">
    <source>
        <dbReference type="ARBA" id="ARBA00022553"/>
    </source>
</evidence>
<feature type="compositionally biased region" description="Basic and acidic residues" evidence="16">
    <location>
        <begin position="752"/>
        <end position="767"/>
    </location>
</feature>
<feature type="compositionally biased region" description="Basic and acidic residues" evidence="16">
    <location>
        <begin position="799"/>
        <end position="815"/>
    </location>
</feature>
<dbReference type="FunFam" id="3.30.160.60:FF:000215">
    <property type="entry name" value="Spalt-like transcription factor 3"/>
    <property type="match status" value="1"/>
</dbReference>
<dbReference type="FunFam" id="3.30.160.60:FF:002027">
    <property type="entry name" value="Blast:Sal-like protein 3"/>
    <property type="match status" value="1"/>
</dbReference>
<evidence type="ECO:0000256" key="2">
    <source>
        <dbReference type="ARBA" id="ARBA00022473"/>
    </source>
</evidence>
<organism evidence="18">
    <name type="scientific">Lepeophtheirus salmonis</name>
    <name type="common">Salmon louse</name>
    <name type="synonym">Caligus salmonis</name>
    <dbReference type="NCBI Taxonomy" id="72036"/>
    <lineage>
        <taxon>Eukaryota</taxon>
        <taxon>Metazoa</taxon>
        <taxon>Ecdysozoa</taxon>
        <taxon>Arthropoda</taxon>
        <taxon>Crustacea</taxon>
        <taxon>Multicrustacea</taxon>
        <taxon>Hexanauplia</taxon>
        <taxon>Copepoda</taxon>
        <taxon>Siphonostomatoida</taxon>
        <taxon>Caligidae</taxon>
        <taxon>Lepeophtheirus</taxon>
    </lineage>
</organism>
<keyword evidence="4" id="KW-0479">Metal-binding</keyword>
<feature type="region of interest" description="Disordered" evidence="16">
    <location>
        <begin position="340"/>
        <end position="381"/>
    </location>
</feature>
<evidence type="ECO:0000256" key="14">
    <source>
        <dbReference type="ARBA" id="ARBA00071947"/>
    </source>
</evidence>
<dbReference type="Pfam" id="PF00096">
    <property type="entry name" value="zf-C2H2"/>
    <property type="match status" value="5"/>
</dbReference>
<dbReference type="GO" id="GO:0007399">
    <property type="term" value="P:nervous system development"/>
    <property type="evidence" value="ECO:0007669"/>
    <property type="project" value="UniProtKB-ARBA"/>
</dbReference>
<dbReference type="GO" id="GO:0008270">
    <property type="term" value="F:zinc ion binding"/>
    <property type="evidence" value="ECO:0007669"/>
    <property type="project" value="UniProtKB-KW"/>
</dbReference>
<dbReference type="FunFam" id="3.30.160.60:FF:000025">
    <property type="entry name" value="Spalt-like transcription factor 1"/>
    <property type="match status" value="2"/>
</dbReference>
<feature type="domain" description="C2H2-type" evidence="17">
    <location>
        <begin position="477"/>
        <end position="504"/>
    </location>
</feature>
<feature type="domain" description="C2H2-type" evidence="17">
    <location>
        <begin position="449"/>
        <end position="476"/>
    </location>
</feature>
<feature type="domain" description="C2H2-type" evidence="17">
    <location>
        <begin position="1457"/>
        <end position="1484"/>
    </location>
</feature>
<evidence type="ECO:0000313" key="18">
    <source>
        <dbReference type="EMBL" id="CDW44384.1"/>
    </source>
</evidence>
<evidence type="ECO:0000256" key="5">
    <source>
        <dbReference type="ARBA" id="ARBA00022737"/>
    </source>
</evidence>
<feature type="region of interest" description="Disordered" evidence="16">
    <location>
        <begin position="1559"/>
        <end position="1580"/>
    </location>
</feature>
<feature type="compositionally biased region" description="Basic and acidic residues" evidence="16">
    <location>
        <begin position="715"/>
        <end position="726"/>
    </location>
</feature>
<reference evidence="18" key="1">
    <citation type="submission" date="2014-05" db="EMBL/GenBank/DDBJ databases">
        <authorList>
            <person name="Chronopoulou M."/>
        </authorList>
    </citation>
    <scope>NUCLEOTIDE SEQUENCE</scope>
    <source>
        <tissue evidence="18">Whole organism</tissue>
    </source>
</reference>
<keyword evidence="11" id="KW-0539">Nucleus</keyword>
<feature type="compositionally biased region" description="Polar residues" evidence="16">
    <location>
        <begin position="1170"/>
        <end position="1185"/>
    </location>
</feature>
<evidence type="ECO:0000256" key="7">
    <source>
        <dbReference type="ARBA" id="ARBA00022833"/>
    </source>
</evidence>
<feature type="compositionally biased region" description="Low complexity" evidence="16">
    <location>
        <begin position="1059"/>
        <end position="1070"/>
    </location>
</feature>
<evidence type="ECO:0000256" key="1">
    <source>
        <dbReference type="ARBA" id="ARBA00004123"/>
    </source>
</evidence>
<evidence type="ECO:0000256" key="15">
    <source>
        <dbReference type="PROSITE-ProRule" id="PRU00042"/>
    </source>
</evidence>
<comment type="similarity">
    <text evidence="12">Belongs to the sal C2H2-type zinc-finger protein family.</text>
</comment>
<feature type="compositionally biased region" description="Pro residues" evidence="16">
    <location>
        <begin position="1147"/>
        <end position="1158"/>
    </location>
</feature>
<feature type="compositionally biased region" description="Pro residues" evidence="16">
    <location>
        <begin position="297"/>
        <end position="316"/>
    </location>
</feature>
<dbReference type="Gene3D" id="3.30.160.60">
    <property type="entry name" value="Classic Zinc Finger"/>
    <property type="match status" value="8"/>
</dbReference>
<dbReference type="PROSITE" id="PS00028">
    <property type="entry name" value="ZINC_FINGER_C2H2_1"/>
    <property type="match status" value="9"/>
</dbReference>
<feature type="domain" description="C2H2-type" evidence="17">
    <location>
        <begin position="951"/>
        <end position="978"/>
    </location>
</feature>
<keyword evidence="5" id="KW-0677">Repeat</keyword>
<dbReference type="OrthoDB" id="8749569at2759"/>
<feature type="region of interest" description="Disordered" evidence="16">
    <location>
        <begin position="213"/>
        <end position="323"/>
    </location>
</feature>
<feature type="region of interest" description="Disordered" evidence="16">
    <location>
        <begin position="1121"/>
        <end position="1199"/>
    </location>
</feature>
<feature type="region of interest" description="Disordered" evidence="16">
    <location>
        <begin position="613"/>
        <end position="844"/>
    </location>
</feature>
<feature type="region of interest" description="Disordered" evidence="16">
    <location>
        <begin position="1513"/>
        <end position="1533"/>
    </location>
</feature>
<name>A0A0K2V1N8_LEPSM</name>
<feature type="compositionally biased region" description="Basic and acidic residues" evidence="16">
    <location>
        <begin position="667"/>
        <end position="704"/>
    </location>
</feature>
<feature type="compositionally biased region" description="Acidic residues" evidence="16">
    <location>
        <begin position="705"/>
        <end position="714"/>
    </location>
</feature>
<dbReference type="PROSITE" id="PS50157">
    <property type="entry name" value="ZINC_FINGER_C2H2_2"/>
    <property type="match status" value="9"/>
</dbReference>
<feature type="compositionally biased region" description="Basic and acidic residues" evidence="16">
    <location>
        <begin position="226"/>
        <end position="240"/>
    </location>
</feature>
<feature type="domain" description="C2H2-type" evidence="17">
    <location>
        <begin position="1282"/>
        <end position="1309"/>
    </location>
</feature>
<feature type="compositionally biased region" description="Acidic residues" evidence="16">
    <location>
        <begin position="646"/>
        <end position="655"/>
    </location>
</feature>
<feature type="compositionally biased region" description="Low complexity" evidence="16">
    <location>
        <begin position="1345"/>
        <end position="1364"/>
    </location>
</feature>
<feature type="domain" description="C2H2-type" evidence="17">
    <location>
        <begin position="891"/>
        <end position="918"/>
    </location>
</feature>
<feature type="compositionally biased region" description="Low complexity" evidence="16">
    <location>
        <begin position="583"/>
        <end position="597"/>
    </location>
</feature>
<feature type="region of interest" description="Disordered" evidence="16">
    <location>
        <begin position="1"/>
        <end position="68"/>
    </location>
</feature>
<accession>A0A0K2V1N8</accession>
<dbReference type="Pfam" id="PF13894">
    <property type="entry name" value="zf-C2H2_4"/>
    <property type="match status" value="1"/>
</dbReference>
<dbReference type="GO" id="GO:0000978">
    <property type="term" value="F:RNA polymerase II cis-regulatory region sequence-specific DNA binding"/>
    <property type="evidence" value="ECO:0007669"/>
    <property type="project" value="TreeGrafter"/>
</dbReference>
<keyword evidence="2" id="KW-0217">Developmental protein</keyword>
<keyword evidence="10" id="KW-0804">Transcription</keyword>
<dbReference type="PANTHER" id="PTHR23233">
    <property type="entry name" value="SAL-LIKE PROTEIN"/>
    <property type="match status" value="1"/>
</dbReference>
<keyword evidence="9" id="KW-0238">DNA-binding</keyword>
<dbReference type="GO" id="GO:0030154">
    <property type="term" value="P:cell differentiation"/>
    <property type="evidence" value="ECO:0007669"/>
    <property type="project" value="UniProtKB-ARBA"/>
</dbReference>
<comment type="subcellular location">
    <subcellularLocation>
        <location evidence="1">Nucleus</location>
    </subcellularLocation>
</comment>
<feature type="region of interest" description="Disordered" evidence="16">
    <location>
        <begin position="1413"/>
        <end position="1454"/>
    </location>
</feature>
<dbReference type="InterPro" id="IPR036236">
    <property type="entry name" value="Znf_C2H2_sf"/>
</dbReference>
<dbReference type="EMBL" id="HACA01027023">
    <property type="protein sequence ID" value="CDW44384.1"/>
    <property type="molecule type" value="Transcribed_RNA"/>
</dbReference>
<dbReference type="PANTHER" id="PTHR23233:SF84">
    <property type="entry name" value="FI23031P1"/>
    <property type="match status" value="1"/>
</dbReference>
<feature type="region of interest" description="Disordered" evidence="16">
    <location>
        <begin position="1325"/>
        <end position="1396"/>
    </location>
</feature>
<evidence type="ECO:0000256" key="11">
    <source>
        <dbReference type="ARBA" id="ARBA00023242"/>
    </source>
</evidence>
<dbReference type="GO" id="GO:0048513">
    <property type="term" value="P:animal organ development"/>
    <property type="evidence" value="ECO:0007669"/>
    <property type="project" value="UniProtKB-ARBA"/>
</dbReference>
<feature type="domain" description="C2H2-type" evidence="17">
    <location>
        <begin position="1485"/>
        <end position="1512"/>
    </location>
</feature>
<evidence type="ECO:0000256" key="6">
    <source>
        <dbReference type="ARBA" id="ARBA00022771"/>
    </source>
</evidence>
<proteinExistence type="inferred from homology"/>
<dbReference type="GO" id="GO:0000981">
    <property type="term" value="F:DNA-binding transcription factor activity, RNA polymerase II-specific"/>
    <property type="evidence" value="ECO:0007669"/>
    <property type="project" value="TreeGrafter"/>
</dbReference>
<feature type="domain" description="C2H2-type" evidence="17">
    <location>
        <begin position="1310"/>
        <end position="1337"/>
    </location>
</feature>
<evidence type="ECO:0000256" key="10">
    <source>
        <dbReference type="ARBA" id="ARBA00023163"/>
    </source>
</evidence>
<dbReference type="SUPFAM" id="SSF57667">
    <property type="entry name" value="beta-beta-alpha zinc fingers"/>
    <property type="match status" value="5"/>
</dbReference>
<keyword evidence="7" id="KW-0862">Zinc</keyword>
<feature type="region of interest" description="Disordered" evidence="16">
    <location>
        <begin position="557"/>
        <end position="597"/>
    </location>
</feature>
<dbReference type="InterPro" id="IPR013087">
    <property type="entry name" value="Znf_C2H2_type"/>
</dbReference>
<feature type="compositionally biased region" description="Basic and acidic residues" evidence="16">
    <location>
        <begin position="1045"/>
        <end position="1057"/>
    </location>
</feature>